<comment type="caution">
    <text evidence="3">The sequence shown here is derived from an EMBL/GenBank/DDBJ whole genome shotgun (WGS) entry which is preliminary data.</text>
</comment>
<dbReference type="EMBL" id="JAPMXC010000001">
    <property type="protein sequence ID" value="MCY0386947.1"/>
    <property type="molecule type" value="Genomic_DNA"/>
</dbReference>
<protein>
    <submittedName>
        <fullName evidence="3">Beta-propeller fold lactonase family protein</fullName>
    </submittedName>
</protein>
<gene>
    <name evidence="3" type="ORF">OVY01_06815</name>
</gene>
<dbReference type="RefSeq" id="WP_267846615.1">
    <property type="nucleotide sequence ID" value="NZ_JAPMXC010000001.1"/>
</dbReference>
<organism evidence="3 4">
    <name type="scientific">Robbsia betulipollinis</name>
    <dbReference type="NCBI Taxonomy" id="2981849"/>
    <lineage>
        <taxon>Bacteria</taxon>
        <taxon>Pseudomonadati</taxon>
        <taxon>Pseudomonadota</taxon>
        <taxon>Betaproteobacteria</taxon>
        <taxon>Burkholderiales</taxon>
        <taxon>Burkholderiaceae</taxon>
        <taxon>Robbsia</taxon>
    </lineage>
</organism>
<dbReference type="SUPFAM" id="SSF51004">
    <property type="entry name" value="C-terminal (heme d1) domain of cytochrome cd1-nitrite reductase"/>
    <property type="match status" value="1"/>
</dbReference>
<evidence type="ECO:0000313" key="3">
    <source>
        <dbReference type="EMBL" id="MCY0386947.1"/>
    </source>
</evidence>
<evidence type="ECO:0000256" key="2">
    <source>
        <dbReference type="ARBA" id="ARBA00022526"/>
    </source>
</evidence>
<dbReference type="InterPro" id="IPR015943">
    <property type="entry name" value="WD40/YVTN_repeat-like_dom_sf"/>
</dbReference>
<dbReference type="InterPro" id="IPR011048">
    <property type="entry name" value="Haem_d1_sf"/>
</dbReference>
<evidence type="ECO:0000256" key="1">
    <source>
        <dbReference type="ARBA" id="ARBA00005564"/>
    </source>
</evidence>
<reference evidence="3" key="1">
    <citation type="submission" date="2022-11" db="EMBL/GenBank/DDBJ databases">
        <title>Robbsia betulipollinis sp. nov., isolated from pollen of birch (Betula pendula).</title>
        <authorList>
            <person name="Shi H."/>
            <person name="Ambika Manirajan B."/>
            <person name="Ratering S."/>
            <person name="Geissler-Plaum R."/>
            <person name="Schnell S."/>
        </authorList>
    </citation>
    <scope>NUCLEOTIDE SEQUENCE</scope>
    <source>
        <strain evidence="3">Bb-Pol-6</strain>
    </source>
</reference>
<dbReference type="PANTHER" id="PTHR30344">
    <property type="entry name" value="6-PHOSPHOGLUCONOLACTONASE-RELATED"/>
    <property type="match status" value="1"/>
</dbReference>
<keyword evidence="2" id="KW-0119">Carbohydrate metabolism</keyword>
<keyword evidence="4" id="KW-1185">Reference proteome</keyword>
<dbReference type="PANTHER" id="PTHR30344:SF1">
    <property type="entry name" value="6-PHOSPHOGLUCONOLACTONASE"/>
    <property type="match status" value="1"/>
</dbReference>
<dbReference type="Pfam" id="PF10282">
    <property type="entry name" value="Lactonase"/>
    <property type="match status" value="1"/>
</dbReference>
<dbReference type="Gene3D" id="2.130.10.10">
    <property type="entry name" value="YVTN repeat-like/Quinoprotein amine dehydrogenase"/>
    <property type="match status" value="1"/>
</dbReference>
<proteinExistence type="inferred from homology"/>
<evidence type="ECO:0000313" key="4">
    <source>
        <dbReference type="Proteomes" id="UP001082899"/>
    </source>
</evidence>
<name>A0ABT3ZKJ5_9BURK</name>
<dbReference type="InterPro" id="IPR050282">
    <property type="entry name" value="Cycloisomerase_2"/>
</dbReference>
<keyword evidence="2" id="KW-0313">Glucose metabolism</keyword>
<accession>A0ABT3ZKJ5</accession>
<sequence>MNQFVLVSNAEDGHIGVFHLEGASGVLRPLDTVAAGEVVMPLALSRDQRTVFAATRGRDMTLVTFAVDATNGSLTRRQTRAIAHSHAYLATDRAGRYVFGASYGQNMLGVYAPHRQAAPLQVVEGIAHAHCVVVSADDRFAYVSALGGDRILCFRIGDDAACPLHPVDSIALAAGFGPRHLRFSPCGRYLYALSEFRGIVAVLERDPETGRLTWRSASPRPPALAHLRDGVARPNFDAPVQPDPRLLATSVWAADLQVHPGGQFLYASERTASLLLIYRVRAENGSLDCVGAMETEKQPRGFKIDPTGTFLLACGERSAHVAVYRIDSATGLLERVSRAPGGRGANWIELVEQTDIAKNFQLESER</sequence>
<dbReference type="InterPro" id="IPR019405">
    <property type="entry name" value="Lactonase_7-beta_prop"/>
</dbReference>
<dbReference type="Proteomes" id="UP001082899">
    <property type="component" value="Unassembled WGS sequence"/>
</dbReference>
<comment type="similarity">
    <text evidence="1">Belongs to the cycloisomerase 2 family.</text>
</comment>